<dbReference type="EC" id="2.1.1.-" evidence="4"/>
<dbReference type="Pfam" id="PF01980">
    <property type="entry name" value="TrmO_N"/>
    <property type="match status" value="1"/>
</dbReference>
<dbReference type="FunFam" id="2.40.30.70:FF:000001">
    <property type="entry name" value="tRNA (N6-threonylcarbamoyladenosine(37)-N6)-methyltransferase TrmO"/>
    <property type="match status" value="1"/>
</dbReference>
<dbReference type="NCBIfam" id="TIGR00104">
    <property type="entry name" value="tRNA_TsaA"/>
    <property type="match status" value="1"/>
</dbReference>
<comment type="similarity">
    <text evidence="2">Belongs to the tRNA methyltransferase O family.</text>
</comment>
<dbReference type="InterPro" id="IPR023370">
    <property type="entry name" value="TrmO-like_N"/>
</dbReference>
<dbReference type="STRING" id="1216006.VA7868_02213"/>
<dbReference type="GO" id="GO:0032259">
    <property type="term" value="P:methylation"/>
    <property type="evidence" value="ECO:0007669"/>
    <property type="project" value="UniProtKB-KW"/>
</dbReference>
<keyword evidence="1" id="KW-0949">S-adenosyl-L-methionine</keyword>
<gene>
    <name evidence="4" type="primary">tsaA_2</name>
    <name evidence="4" type="ORF">VA7868_02213</name>
</gene>
<dbReference type="InterPro" id="IPR036413">
    <property type="entry name" value="YaeB-like_sf"/>
</dbReference>
<evidence type="ECO:0000313" key="5">
    <source>
        <dbReference type="Proteomes" id="UP000184608"/>
    </source>
</evidence>
<dbReference type="EMBL" id="FQXZ01000021">
    <property type="protein sequence ID" value="SHI18397.1"/>
    <property type="molecule type" value="Genomic_DNA"/>
</dbReference>
<evidence type="ECO:0000313" key="4">
    <source>
        <dbReference type="EMBL" id="SHI18397.1"/>
    </source>
</evidence>
<name>A0A1M5Z2B8_9VIBR</name>
<dbReference type="GO" id="GO:0089715">
    <property type="term" value="F:tRNA (L-threonylcarbamoyladenosine(37)-C2) methyltransferase activity"/>
    <property type="evidence" value="ECO:0007669"/>
    <property type="project" value="TreeGrafter"/>
</dbReference>
<organism evidence="4 5">
    <name type="scientific">Vibrio aerogenes CECT 7868</name>
    <dbReference type="NCBI Taxonomy" id="1216006"/>
    <lineage>
        <taxon>Bacteria</taxon>
        <taxon>Pseudomonadati</taxon>
        <taxon>Pseudomonadota</taxon>
        <taxon>Gammaproteobacteria</taxon>
        <taxon>Vibrionales</taxon>
        <taxon>Vibrionaceae</taxon>
        <taxon>Vibrio</taxon>
    </lineage>
</organism>
<dbReference type="PROSITE" id="PS01318">
    <property type="entry name" value="TSAA_1"/>
    <property type="match status" value="1"/>
</dbReference>
<dbReference type="Gene3D" id="2.40.30.70">
    <property type="entry name" value="YaeB-like"/>
    <property type="match status" value="1"/>
</dbReference>
<dbReference type="PANTHER" id="PTHR12818:SF0">
    <property type="entry name" value="TRNA (ADENINE(37)-N6)-METHYLTRANSFERASE"/>
    <property type="match status" value="1"/>
</dbReference>
<proteinExistence type="inferred from homology"/>
<keyword evidence="4" id="KW-0489">Methyltransferase</keyword>
<dbReference type="AlphaFoldDB" id="A0A1M5Z2B8"/>
<dbReference type="CDD" id="cd09281">
    <property type="entry name" value="UPF0066"/>
    <property type="match status" value="1"/>
</dbReference>
<dbReference type="PANTHER" id="PTHR12818">
    <property type="entry name" value="TRNA (ADENINE(37)-N6)-METHYLTRANSFERASE"/>
    <property type="match status" value="1"/>
</dbReference>
<keyword evidence="4" id="KW-0808">Transferase</keyword>
<keyword evidence="5" id="KW-1185">Reference proteome</keyword>
<reference evidence="4 5" key="1">
    <citation type="submission" date="2016-11" db="EMBL/GenBank/DDBJ databases">
        <authorList>
            <person name="Jaros S."/>
            <person name="Januszkiewicz K."/>
            <person name="Wedrychowicz H."/>
        </authorList>
    </citation>
    <scope>NUCLEOTIDE SEQUENCE [LARGE SCALE GENOMIC DNA]</scope>
    <source>
        <strain evidence="4 5">CECT 7868</strain>
    </source>
</reference>
<dbReference type="RefSeq" id="WP_073603882.1">
    <property type="nucleotide sequence ID" value="NZ_FQXZ01000021.1"/>
</dbReference>
<protein>
    <submittedName>
        <fullName evidence="4">Putative tRNA (Adenine(37)-N6)-methyltransferase</fullName>
        <ecNumber evidence="4">2.1.1.-</ecNumber>
    </submittedName>
</protein>
<dbReference type="InterPro" id="IPR040372">
    <property type="entry name" value="YaeB-like"/>
</dbReference>
<dbReference type="Pfam" id="PF18389">
    <property type="entry name" value="TrmO_C"/>
    <property type="match status" value="1"/>
</dbReference>
<dbReference type="InterPro" id="IPR041369">
    <property type="entry name" value="TrmO_C"/>
</dbReference>
<accession>A0A1M5Z2B8</accession>
<dbReference type="OrthoDB" id="9804309at2"/>
<evidence type="ECO:0000256" key="2">
    <source>
        <dbReference type="ARBA" id="ARBA00033753"/>
    </source>
</evidence>
<dbReference type="InterPro" id="IPR023368">
    <property type="entry name" value="UPF0066_cons_site"/>
</dbReference>
<dbReference type="Proteomes" id="UP000184608">
    <property type="component" value="Unassembled WGS sequence"/>
</dbReference>
<dbReference type="SUPFAM" id="SSF118196">
    <property type="entry name" value="YaeB-like"/>
    <property type="match status" value="1"/>
</dbReference>
<dbReference type="InterPro" id="IPR036414">
    <property type="entry name" value="YaeB_N_sf"/>
</dbReference>
<dbReference type="PROSITE" id="PS51668">
    <property type="entry name" value="TSAA_2"/>
    <property type="match status" value="1"/>
</dbReference>
<evidence type="ECO:0000256" key="1">
    <source>
        <dbReference type="ARBA" id="ARBA00022691"/>
    </source>
</evidence>
<feature type="domain" description="TsaA-like" evidence="3">
    <location>
        <begin position="5"/>
        <end position="146"/>
    </location>
</feature>
<sequence length="239" mass="26355">MSGSPEIIGRIHSPYKEKFAVPRQPKLVPSATARIELLGEANCPEAVRGLAQFSHLWVLFLFDQNQSAGWKPTVRPPRLGGNERIGVFASRSTFRPNSIGMSAVEFKGITQQGQQIFIELGNVDIVHGTPVIDIKPYLPYSDAIPSAAGGYANEAPQLSEVCFSEPARRCLSSHPDGQHLRSVIQEVLAQDPRPAYKKGKTDEKEYAVHLFEMNVRFTVQQNVITVTSITPVTPSQNHP</sequence>
<evidence type="ECO:0000259" key="3">
    <source>
        <dbReference type="PROSITE" id="PS51668"/>
    </source>
</evidence>
<dbReference type="Gene3D" id="3.30.2310.10">
    <property type="entry name" value="YaeB-like"/>
    <property type="match status" value="1"/>
</dbReference>